<sequence>MSAISPEITVRRPVYQQDELNHLCKYAKPNEALLKNISIKCKKMRPMRILKTTIPLIDWLSTYNWKNDILGDIVAGITVAVMHIPQGKYVCKRFDSSVEYQCLYTYIRLKCYDYMMILSQEIYIKLFQQNLIRMAYAILGNVPPIIGIYMAFFPVLVYLFLGTSRHNSMGTFALICMMTGKVVATYSTQGQVNKNSTTENELLTSTSSQYSSVEVATAVTFTVALIQLIMYLLRLGVIAALLADSLVSGFTTSAAVHVFTSQLKDLLGLKNIPRRKGPFKLILPRFAKLSPFPIPIEMLVVVIGTVLSVYLNLADVYGIAVVGDIPVGLPVPTLPPLSLVPNILIDSFVITMVSYTISMSMALIFAQKLSYEVDSNQELMAQTVELPGIRIFHYSGSLNFACRQHFRDEVYKVAGQVPRKEPNGGFKHDQLKEVKKINLTSFSTTIKKPKLLIYFQRKLIVSQLRALILDLSALSHIDLAGASSLGHLINEYCEIDIPVYVAGCSGK</sequence>
<keyword evidence="8" id="KW-1185">Reference proteome</keyword>
<keyword evidence="4 5" id="KW-0472">Membrane</keyword>
<evidence type="ECO:0000259" key="6">
    <source>
        <dbReference type="PROSITE" id="PS50801"/>
    </source>
</evidence>
<dbReference type="SUPFAM" id="SSF52091">
    <property type="entry name" value="SpoIIaa-like"/>
    <property type="match status" value="1"/>
</dbReference>
<proteinExistence type="predicted"/>
<feature type="transmembrane region" description="Helical" evidence="5">
    <location>
        <begin position="135"/>
        <end position="161"/>
    </location>
</feature>
<dbReference type="PROSITE" id="PS50801">
    <property type="entry name" value="STAS"/>
    <property type="match status" value="1"/>
</dbReference>
<gene>
    <name evidence="7" type="ORF">APICC_08555</name>
</gene>
<dbReference type="AlphaFoldDB" id="A0A2A3E778"/>
<feature type="transmembrane region" description="Helical" evidence="5">
    <location>
        <begin position="298"/>
        <end position="323"/>
    </location>
</feature>
<dbReference type="STRING" id="94128.A0A2A3E778"/>
<protein>
    <submittedName>
        <fullName evidence="7">Prestin</fullName>
    </submittedName>
</protein>
<dbReference type="CDD" id="cd07042">
    <property type="entry name" value="STAS_SulP_like_sulfate_transporter"/>
    <property type="match status" value="1"/>
</dbReference>
<dbReference type="InterPro" id="IPR001902">
    <property type="entry name" value="SLC26A/SulP_fam"/>
</dbReference>
<dbReference type="InterPro" id="IPR002645">
    <property type="entry name" value="STAS_dom"/>
</dbReference>
<dbReference type="PANTHER" id="PTHR11814">
    <property type="entry name" value="SULFATE TRANSPORTER"/>
    <property type="match status" value="1"/>
</dbReference>
<evidence type="ECO:0000256" key="4">
    <source>
        <dbReference type="ARBA" id="ARBA00023136"/>
    </source>
</evidence>
<dbReference type="EMBL" id="KZ288364">
    <property type="protein sequence ID" value="PBC26891.1"/>
    <property type="molecule type" value="Genomic_DNA"/>
</dbReference>
<dbReference type="InterPro" id="IPR036513">
    <property type="entry name" value="STAS_dom_sf"/>
</dbReference>
<dbReference type="Gene3D" id="3.30.750.24">
    <property type="entry name" value="STAS domain"/>
    <property type="match status" value="1"/>
</dbReference>
<evidence type="ECO:0000313" key="8">
    <source>
        <dbReference type="Proteomes" id="UP000242457"/>
    </source>
</evidence>
<feature type="domain" description="STAS" evidence="6">
    <location>
        <begin position="379"/>
        <end position="507"/>
    </location>
</feature>
<feature type="transmembrane region" description="Helical" evidence="5">
    <location>
        <begin position="343"/>
        <end position="366"/>
    </location>
</feature>
<feature type="transmembrane region" description="Helical" evidence="5">
    <location>
        <begin position="215"/>
        <end position="233"/>
    </location>
</feature>
<keyword evidence="3 5" id="KW-1133">Transmembrane helix</keyword>
<dbReference type="Proteomes" id="UP000242457">
    <property type="component" value="Unassembled WGS sequence"/>
</dbReference>
<organism evidence="7 8">
    <name type="scientific">Apis cerana cerana</name>
    <name type="common">Oriental honeybee</name>
    <dbReference type="NCBI Taxonomy" id="94128"/>
    <lineage>
        <taxon>Eukaryota</taxon>
        <taxon>Metazoa</taxon>
        <taxon>Ecdysozoa</taxon>
        <taxon>Arthropoda</taxon>
        <taxon>Hexapoda</taxon>
        <taxon>Insecta</taxon>
        <taxon>Pterygota</taxon>
        <taxon>Neoptera</taxon>
        <taxon>Endopterygota</taxon>
        <taxon>Hymenoptera</taxon>
        <taxon>Apocrita</taxon>
        <taxon>Aculeata</taxon>
        <taxon>Apoidea</taxon>
        <taxon>Anthophila</taxon>
        <taxon>Apidae</taxon>
        <taxon>Apis</taxon>
    </lineage>
</organism>
<dbReference type="Pfam" id="PF00916">
    <property type="entry name" value="Sulfate_transp"/>
    <property type="match status" value="2"/>
</dbReference>
<name>A0A2A3E778_APICC</name>
<evidence type="ECO:0000256" key="1">
    <source>
        <dbReference type="ARBA" id="ARBA00004141"/>
    </source>
</evidence>
<evidence type="ECO:0000256" key="2">
    <source>
        <dbReference type="ARBA" id="ARBA00022692"/>
    </source>
</evidence>
<keyword evidence="2 5" id="KW-0812">Transmembrane</keyword>
<dbReference type="GO" id="GO:0016020">
    <property type="term" value="C:membrane"/>
    <property type="evidence" value="ECO:0007669"/>
    <property type="project" value="UniProtKB-SubCell"/>
</dbReference>
<evidence type="ECO:0000256" key="5">
    <source>
        <dbReference type="SAM" id="Phobius"/>
    </source>
</evidence>
<accession>A0A2A3E778</accession>
<comment type="subcellular location">
    <subcellularLocation>
        <location evidence="1">Membrane</location>
        <topology evidence="1">Multi-pass membrane protein</topology>
    </subcellularLocation>
</comment>
<dbReference type="InterPro" id="IPR011547">
    <property type="entry name" value="SLC26A/SulP_dom"/>
</dbReference>
<dbReference type="OrthoDB" id="288203at2759"/>
<evidence type="ECO:0000313" key="7">
    <source>
        <dbReference type="EMBL" id="PBC26891.1"/>
    </source>
</evidence>
<reference evidence="7 8" key="1">
    <citation type="submission" date="2014-07" db="EMBL/GenBank/DDBJ databases">
        <title>Genomic and transcriptomic analysis on Apis cerana provide comprehensive insights into honey bee biology.</title>
        <authorList>
            <person name="Diao Q."/>
            <person name="Sun L."/>
            <person name="Zheng H."/>
            <person name="Zheng H."/>
            <person name="Xu S."/>
            <person name="Wang S."/>
            <person name="Zeng Z."/>
            <person name="Hu F."/>
            <person name="Su S."/>
            <person name="Wu J."/>
        </authorList>
    </citation>
    <scope>NUCLEOTIDE SEQUENCE [LARGE SCALE GENOMIC DNA]</scope>
    <source>
        <tissue evidence="7">Pupae without intestine</tissue>
    </source>
</reference>
<dbReference type="GO" id="GO:0055085">
    <property type="term" value="P:transmembrane transport"/>
    <property type="evidence" value="ECO:0007669"/>
    <property type="project" value="InterPro"/>
</dbReference>
<evidence type="ECO:0000256" key="3">
    <source>
        <dbReference type="ARBA" id="ARBA00022989"/>
    </source>
</evidence>